<dbReference type="OMA" id="ELMREYW"/>
<reference evidence="10" key="1">
    <citation type="submission" date="2015-02" db="EMBL/GenBank/DDBJ databases">
        <title>Genome sequencing for Strongylocentrotus purpuratus.</title>
        <authorList>
            <person name="Murali S."/>
            <person name="Liu Y."/>
            <person name="Vee V."/>
            <person name="English A."/>
            <person name="Wang M."/>
            <person name="Skinner E."/>
            <person name="Han Y."/>
            <person name="Muzny D.M."/>
            <person name="Worley K.C."/>
            <person name="Gibbs R.A."/>
        </authorList>
    </citation>
    <scope>NUCLEOTIDE SEQUENCE</scope>
</reference>
<keyword evidence="2" id="KW-0813">Transport</keyword>
<evidence type="ECO:0000256" key="2">
    <source>
        <dbReference type="ARBA" id="ARBA00022448"/>
    </source>
</evidence>
<feature type="transmembrane region" description="Helical" evidence="8">
    <location>
        <begin position="115"/>
        <end position="137"/>
    </location>
</feature>
<dbReference type="EnsemblMetazoa" id="XM_011663600">
    <property type="protein sequence ID" value="XP_011661902"/>
    <property type="gene ID" value="LOC100893820"/>
</dbReference>
<keyword evidence="6 8" id="KW-0472">Membrane</keyword>
<dbReference type="Proteomes" id="UP000007110">
    <property type="component" value="Unassembled WGS sequence"/>
</dbReference>
<reference evidence="9" key="2">
    <citation type="submission" date="2021-01" db="UniProtKB">
        <authorList>
            <consortium name="EnsemblMetazoa"/>
        </authorList>
    </citation>
    <scope>IDENTIFICATION</scope>
</reference>
<feature type="transmembrane region" description="Helical" evidence="8">
    <location>
        <begin position="398"/>
        <end position="416"/>
    </location>
</feature>
<keyword evidence="4 8" id="KW-0812">Transmembrane</keyword>
<keyword evidence="7" id="KW-0675">Receptor</keyword>
<keyword evidence="5 8" id="KW-1133">Transmembrane helix</keyword>
<dbReference type="GO" id="GO:0034632">
    <property type="term" value="F:retinol transmembrane transporter activity"/>
    <property type="evidence" value="ECO:0007669"/>
    <property type="project" value="InterPro"/>
</dbReference>
<evidence type="ECO:0000256" key="8">
    <source>
        <dbReference type="SAM" id="Phobius"/>
    </source>
</evidence>
<accession>A0A7M7HE80</accession>
<feature type="transmembrane region" description="Helical" evidence="8">
    <location>
        <begin position="175"/>
        <end position="193"/>
    </location>
</feature>
<dbReference type="AlphaFoldDB" id="A0A7M7HE80"/>
<feature type="transmembrane region" description="Helical" evidence="8">
    <location>
        <begin position="302"/>
        <end position="322"/>
    </location>
</feature>
<dbReference type="GO" id="GO:0071939">
    <property type="term" value="P:vitamin A import into cell"/>
    <property type="evidence" value="ECO:0000318"/>
    <property type="project" value="GO_Central"/>
</dbReference>
<dbReference type="InterPro" id="IPR026612">
    <property type="entry name" value="STRA6-like"/>
</dbReference>
<feature type="transmembrane region" description="Helical" evidence="8">
    <location>
        <begin position="25"/>
        <end position="45"/>
    </location>
</feature>
<dbReference type="PANTHER" id="PTHR21444">
    <property type="entry name" value="COILED-COIL DOMAIN-CONTAINING PROTEIN 180"/>
    <property type="match status" value="1"/>
</dbReference>
<keyword evidence="10" id="KW-1185">Reference proteome</keyword>
<feature type="transmembrane region" description="Helical" evidence="8">
    <location>
        <begin position="144"/>
        <end position="163"/>
    </location>
</feature>
<dbReference type="OrthoDB" id="9939815at2759"/>
<dbReference type="InParanoid" id="A0A7M7HE80"/>
<evidence type="ECO:0000256" key="7">
    <source>
        <dbReference type="ARBA" id="ARBA00023170"/>
    </source>
</evidence>
<evidence type="ECO:0000313" key="10">
    <source>
        <dbReference type="Proteomes" id="UP000007110"/>
    </source>
</evidence>
<name>A0A7M7HE80_STRPU</name>
<evidence type="ECO:0000256" key="6">
    <source>
        <dbReference type="ARBA" id="ARBA00023136"/>
    </source>
</evidence>
<organism evidence="9 10">
    <name type="scientific">Strongylocentrotus purpuratus</name>
    <name type="common">Purple sea urchin</name>
    <dbReference type="NCBI Taxonomy" id="7668"/>
    <lineage>
        <taxon>Eukaryota</taxon>
        <taxon>Metazoa</taxon>
        <taxon>Echinodermata</taxon>
        <taxon>Eleutherozoa</taxon>
        <taxon>Echinozoa</taxon>
        <taxon>Echinoidea</taxon>
        <taxon>Euechinoidea</taxon>
        <taxon>Echinacea</taxon>
        <taxon>Camarodonta</taxon>
        <taxon>Echinidea</taxon>
        <taxon>Strongylocentrotidae</taxon>
        <taxon>Strongylocentrotus</taxon>
    </lineage>
</organism>
<feature type="transmembrane region" description="Helical" evidence="8">
    <location>
        <begin position="76"/>
        <end position="95"/>
    </location>
</feature>
<evidence type="ECO:0000256" key="5">
    <source>
        <dbReference type="ARBA" id="ARBA00022989"/>
    </source>
</evidence>
<feature type="transmembrane region" description="Helical" evidence="8">
    <location>
        <begin position="361"/>
        <end position="386"/>
    </location>
</feature>
<dbReference type="RefSeq" id="XP_011661902.2">
    <property type="nucleotide sequence ID" value="XM_011663600.2"/>
</dbReference>
<dbReference type="GO" id="GO:0005886">
    <property type="term" value="C:plasma membrane"/>
    <property type="evidence" value="ECO:0000318"/>
    <property type="project" value="GO_Central"/>
</dbReference>
<dbReference type="Pfam" id="PF14752">
    <property type="entry name" value="RBP_receptor"/>
    <property type="match status" value="1"/>
</dbReference>
<feature type="transmembrane region" description="Helical" evidence="8">
    <location>
        <begin position="262"/>
        <end position="282"/>
    </location>
</feature>
<dbReference type="GO" id="GO:0038023">
    <property type="term" value="F:signaling receptor activity"/>
    <property type="evidence" value="ECO:0007669"/>
    <property type="project" value="InterPro"/>
</dbReference>
<comment type="subcellular location">
    <subcellularLocation>
        <location evidence="1">Cell membrane</location>
        <topology evidence="1">Multi-pass membrane protein</topology>
    </subcellularLocation>
</comment>
<protein>
    <submittedName>
        <fullName evidence="9">Uncharacterized protein</fullName>
    </submittedName>
</protein>
<evidence type="ECO:0000256" key="3">
    <source>
        <dbReference type="ARBA" id="ARBA00022475"/>
    </source>
</evidence>
<evidence type="ECO:0000313" key="9">
    <source>
        <dbReference type="EnsemblMetazoa" id="XP_011661902"/>
    </source>
</evidence>
<proteinExistence type="predicted"/>
<keyword evidence="3" id="KW-1003">Cell membrane</keyword>
<evidence type="ECO:0000256" key="1">
    <source>
        <dbReference type="ARBA" id="ARBA00004651"/>
    </source>
</evidence>
<feature type="transmembrane region" description="Helical" evidence="8">
    <location>
        <begin position="436"/>
        <end position="461"/>
    </location>
</feature>
<dbReference type="KEGG" id="spu:100893820"/>
<dbReference type="PANTHER" id="PTHR21444:SF15">
    <property type="entry name" value="RECEPTOR FOR RETINOL UPTAKE STRA6"/>
    <property type="match status" value="1"/>
</dbReference>
<evidence type="ECO:0000256" key="4">
    <source>
        <dbReference type="ARBA" id="ARBA00022692"/>
    </source>
</evidence>
<dbReference type="GeneID" id="100893820"/>
<sequence>MSEYYHNFEAEQEQERCASTSSLTIFWMIGNALASIVLIIFLTCFQHGERCGDVRRRQRPRLVYPVNFLRNYDHRLAYLFSFIAMSGSVLQLFLRGAPKPGGLIDPIVKAFVSEILKYISICLVGLIFYPFPLCVSFDNIPMNVVGLVYTTNWLFFTISKFITCPFGTEEGDIQGAVDIPVVFSLIGLEIYFIRRIVRMCRRFLTADQCERQFEETHYCVRVRYLLLPATAWASRNKSGGAVTTLFRIIYPNIPGFKYSTRIVCTVGLALACMYQTCAYYVAALRPLLKEIHQHWLETLPATFYASCILAFVIAVTNSFFTLRNYRNHTRSLWKGDYSLTYIHQTPPRAVVSALKFSGYTIAFLISGFIILQVMLWAIFFGLSLLFQYGLLLELMREYWVHLAMIVFLYIALRIFARCVLLQANEDGALVLKNLHLFHIITFFFIFLSVLLGIAGCIFRILKAAVVGLVLIGRVDQCLLIRGFERFDRGYMAYRGYLTLEVSMTHPVLVTFCQLLCRSNNERKYKPEGECTTEMGDSAVPSPSKKRRIARNRWLVAYTLIRNPQLAYKIPLRVNNQDKSSGSSEMKTSHLV</sequence>